<dbReference type="Proteomes" id="UP000030671">
    <property type="component" value="Unassembled WGS sequence"/>
</dbReference>
<dbReference type="RefSeq" id="XP_009543437.1">
    <property type="nucleotide sequence ID" value="XM_009545142.1"/>
</dbReference>
<keyword evidence="3" id="KW-1185">Reference proteome</keyword>
<gene>
    <name evidence="2" type="ORF">HETIRDRAFT_408043</name>
</gene>
<accession>W4KD51</accession>
<evidence type="ECO:0000256" key="1">
    <source>
        <dbReference type="SAM" id="MobiDB-lite"/>
    </source>
</evidence>
<dbReference type="GeneID" id="20672652"/>
<organism evidence="2 3">
    <name type="scientific">Heterobasidion irregulare (strain TC 32-1)</name>
    <dbReference type="NCBI Taxonomy" id="747525"/>
    <lineage>
        <taxon>Eukaryota</taxon>
        <taxon>Fungi</taxon>
        <taxon>Dikarya</taxon>
        <taxon>Basidiomycota</taxon>
        <taxon>Agaricomycotina</taxon>
        <taxon>Agaricomycetes</taxon>
        <taxon>Russulales</taxon>
        <taxon>Bondarzewiaceae</taxon>
        <taxon>Heterobasidion</taxon>
        <taxon>Heterobasidion annosum species complex</taxon>
    </lineage>
</organism>
<sequence>MSSGPETALKSARPGLTAASSRWLDPGRNALQPTKIWIARRSRSYPVDTAKRPHVCVINCSSAFRFNLVREAACFNHCYVLPTDVPAGGRCWMEQPRCRHFSDSRRLGSTSGGIAIR</sequence>
<feature type="region of interest" description="Disordered" evidence="1">
    <location>
        <begin position="1"/>
        <end position="27"/>
    </location>
</feature>
<evidence type="ECO:0000313" key="2">
    <source>
        <dbReference type="EMBL" id="ETW83669.1"/>
    </source>
</evidence>
<proteinExistence type="predicted"/>
<dbReference type="EMBL" id="KI925456">
    <property type="protein sequence ID" value="ETW83669.1"/>
    <property type="molecule type" value="Genomic_DNA"/>
</dbReference>
<dbReference type="InParanoid" id="W4KD51"/>
<dbReference type="HOGENOM" id="CLU_2085128_0_0_1"/>
<reference evidence="2 3" key="1">
    <citation type="journal article" date="2012" name="New Phytol.">
        <title>Insight into trade-off between wood decay and parasitism from the genome of a fungal forest pathogen.</title>
        <authorList>
            <person name="Olson A."/>
            <person name="Aerts A."/>
            <person name="Asiegbu F."/>
            <person name="Belbahri L."/>
            <person name="Bouzid O."/>
            <person name="Broberg A."/>
            <person name="Canback B."/>
            <person name="Coutinho P.M."/>
            <person name="Cullen D."/>
            <person name="Dalman K."/>
            <person name="Deflorio G."/>
            <person name="van Diepen L.T."/>
            <person name="Dunand C."/>
            <person name="Duplessis S."/>
            <person name="Durling M."/>
            <person name="Gonthier P."/>
            <person name="Grimwood J."/>
            <person name="Fossdal C.G."/>
            <person name="Hansson D."/>
            <person name="Henrissat B."/>
            <person name="Hietala A."/>
            <person name="Himmelstrand K."/>
            <person name="Hoffmeister D."/>
            <person name="Hogberg N."/>
            <person name="James T.Y."/>
            <person name="Karlsson M."/>
            <person name="Kohler A."/>
            <person name="Kues U."/>
            <person name="Lee Y.H."/>
            <person name="Lin Y.C."/>
            <person name="Lind M."/>
            <person name="Lindquist E."/>
            <person name="Lombard V."/>
            <person name="Lucas S."/>
            <person name="Lunden K."/>
            <person name="Morin E."/>
            <person name="Murat C."/>
            <person name="Park J."/>
            <person name="Raffaello T."/>
            <person name="Rouze P."/>
            <person name="Salamov A."/>
            <person name="Schmutz J."/>
            <person name="Solheim H."/>
            <person name="Stahlberg J."/>
            <person name="Velez H."/>
            <person name="de Vries R.P."/>
            <person name="Wiebenga A."/>
            <person name="Woodward S."/>
            <person name="Yakovlev I."/>
            <person name="Garbelotto M."/>
            <person name="Martin F."/>
            <person name="Grigoriev I.V."/>
            <person name="Stenlid J."/>
        </authorList>
    </citation>
    <scope>NUCLEOTIDE SEQUENCE [LARGE SCALE GENOMIC DNA]</scope>
    <source>
        <strain evidence="2 3">TC 32-1</strain>
    </source>
</reference>
<protein>
    <submittedName>
        <fullName evidence="2">Uncharacterized protein</fullName>
    </submittedName>
</protein>
<dbReference type="KEGG" id="hir:HETIRDRAFT_408043"/>
<name>W4KD51_HETIT</name>
<dbReference type="AlphaFoldDB" id="W4KD51"/>
<evidence type="ECO:0000313" key="3">
    <source>
        <dbReference type="Proteomes" id="UP000030671"/>
    </source>
</evidence>